<comment type="caution">
    <text evidence="8">The sequence shown here is derived from an EMBL/GenBank/DDBJ whole genome shotgun (WGS) entry which is preliminary data.</text>
</comment>
<dbReference type="InterPro" id="IPR000858">
    <property type="entry name" value="S_locus_glycoprot_dom"/>
</dbReference>
<feature type="domain" description="Apple" evidence="7">
    <location>
        <begin position="329"/>
        <end position="408"/>
    </location>
</feature>
<sequence>MSISVSLLPIGAGEGIIVPGRNVSANQSIISASGTFALGFFSVGNSTPRYYLGIWYNKIQKKSVVWVANRESPTDSLGTFALGVDGNLVVLDATGKIVWSSNVKIAHSAINSMMGVLMDSGNFLLRSGETILWQSFDHPSDTFLPGMKVGNNRKTGQRRQLTSWIDAEDPQPGLFSFGLDTTGPMQFFIWKDHVPYSRTNVYSNSMSLTKLSRWLPFAYYITVKLEGDDIYLSYSISDISAILRITLVPNGRLEALIWEEKNSKWFSMWQWPKVYCDFYGHCSPFSSCDKKGSPVYCKCLTGFQPKVQQEWHMRNWTSDTCVRQKALTCDKGDGLLKIETIKLPDHSYLVENMSANDCESRCLQNCSCTAYALVNASQGNSVNCLSWYGDLMDIVHDIEGQILYVRVHDRELVENDGSSANFSSRRKRSIIILVAVISLGVLTILSGYFTWRKRYGKQ</sequence>
<evidence type="ECO:0000256" key="3">
    <source>
        <dbReference type="ARBA" id="ARBA00023157"/>
    </source>
</evidence>
<protein>
    <submittedName>
        <fullName evidence="8">Uncharacterized protein</fullName>
    </submittedName>
</protein>
<dbReference type="GO" id="GO:0048544">
    <property type="term" value="P:recognition of pollen"/>
    <property type="evidence" value="ECO:0007669"/>
    <property type="project" value="InterPro"/>
</dbReference>
<gene>
    <name evidence="8" type="ORF">H0E87_030299</name>
</gene>
<keyword evidence="2" id="KW-0732">Signal</keyword>
<dbReference type="AlphaFoldDB" id="A0A8T2WHJ9"/>
<reference evidence="8" key="1">
    <citation type="journal article" date="2021" name="J. Hered.">
        <title>Genome Assembly of Salicaceae Populus deltoides (Eastern Cottonwood) I-69 Based on Nanopore Sequencing and Hi-C Technologies.</title>
        <authorList>
            <person name="Bai S."/>
            <person name="Wu H."/>
            <person name="Zhang J."/>
            <person name="Pan Z."/>
            <person name="Zhao W."/>
            <person name="Li Z."/>
            <person name="Tong C."/>
        </authorList>
    </citation>
    <scope>NUCLEOTIDE SEQUENCE</scope>
    <source>
        <tissue evidence="8">Leaf</tissue>
    </source>
</reference>
<dbReference type="Proteomes" id="UP000807159">
    <property type="component" value="Chromosome 19"/>
</dbReference>
<dbReference type="Gene3D" id="2.90.10.10">
    <property type="entry name" value="Bulb-type lectin domain"/>
    <property type="match status" value="1"/>
</dbReference>
<evidence type="ECO:0000256" key="4">
    <source>
        <dbReference type="ARBA" id="ARBA00023180"/>
    </source>
</evidence>
<dbReference type="Pfam" id="PF01453">
    <property type="entry name" value="B_lectin"/>
    <property type="match status" value="1"/>
</dbReference>
<evidence type="ECO:0000256" key="5">
    <source>
        <dbReference type="SAM" id="Phobius"/>
    </source>
</evidence>
<keyword evidence="3" id="KW-1015">Disulfide bond</keyword>
<keyword evidence="9" id="KW-1185">Reference proteome</keyword>
<dbReference type="Pfam" id="PF08276">
    <property type="entry name" value="PAN_2"/>
    <property type="match status" value="1"/>
</dbReference>
<evidence type="ECO:0000313" key="8">
    <source>
        <dbReference type="EMBL" id="KAH8480024.1"/>
    </source>
</evidence>
<keyword evidence="4" id="KW-0325">Glycoprotein</keyword>
<dbReference type="CDD" id="cd00028">
    <property type="entry name" value="B_lectin"/>
    <property type="match status" value="1"/>
</dbReference>
<dbReference type="SMART" id="SM00473">
    <property type="entry name" value="PAN_AP"/>
    <property type="match status" value="1"/>
</dbReference>
<evidence type="ECO:0000256" key="2">
    <source>
        <dbReference type="ARBA" id="ARBA00022729"/>
    </source>
</evidence>
<keyword evidence="5" id="KW-0812">Transmembrane</keyword>
<feature type="domain" description="Bulb-type lectin" evidence="6">
    <location>
        <begin position="14"/>
        <end position="138"/>
    </location>
</feature>
<dbReference type="InterPro" id="IPR001480">
    <property type="entry name" value="Bulb-type_lectin_dom"/>
</dbReference>
<evidence type="ECO:0000259" key="6">
    <source>
        <dbReference type="PROSITE" id="PS50927"/>
    </source>
</evidence>
<dbReference type="PROSITE" id="PS50927">
    <property type="entry name" value="BULB_LECTIN"/>
    <property type="match status" value="1"/>
</dbReference>
<accession>A0A8T2WHJ9</accession>
<organism evidence="8 9">
    <name type="scientific">Populus deltoides</name>
    <name type="common">Eastern poplar</name>
    <name type="synonym">Eastern cottonwood</name>
    <dbReference type="NCBI Taxonomy" id="3696"/>
    <lineage>
        <taxon>Eukaryota</taxon>
        <taxon>Viridiplantae</taxon>
        <taxon>Streptophyta</taxon>
        <taxon>Embryophyta</taxon>
        <taxon>Tracheophyta</taxon>
        <taxon>Spermatophyta</taxon>
        <taxon>Magnoliopsida</taxon>
        <taxon>eudicotyledons</taxon>
        <taxon>Gunneridae</taxon>
        <taxon>Pentapetalae</taxon>
        <taxon>rosids</taxon>
        <taxon>fabids</taxon>
        <taxon>Malpighiales</taxon>
        <taxon>Salicaceae</taxon>
        <taxon>Saliceae</taxon>
        <taxon>Populus</taxon>
    </lineage>
</organism>
<proteinExistence type="predicted"/>
<name>A0A8T2WHJ9_POPDE</name>
<dbReference type="PIRSF" id="PIRSF002686">
    <property type="entry name" value="SLG"/>
    <property type="match status" value="1"/>
</dbReference>
<feature type="non-terminal residue" evidence="8">
    <location>
        <position position="1"/>
    </location>
</feature>
<evidence type="ECO:0000259" key="7">
    <source>
        <dbReference type="PROSITE" id="PS50948"/>
    </source>
</evidence>
<dbReference type="EMBL" id="JACEGQ020000019">
    <property type="protein sequence ID" value="KAH8480024.1"/>
    <property type="molecule type" value="Genomic_DNA"/>
</dbReference>
<dbReference type="InterPro" id="IPR035446">
    <property type="entry name" value="SLSG/EP1"/>
</dbReference>
<keyword evidence="5" id="KW-0472">Membrane</keyword>
<feature type="transmembrane region" description="Helical" evidence="5">
    <location>
        <begin position="430"/>
        <end position="451"/>
    </location>
</feature>
<dbReference type="InterPro" id="IPR036426">
    <property type="entry name" value="Bulb-type_lectin_dom_sf"/>
</dbReference>
<evidence type="ECO:0000313" key="9">
    <source>
        <dbReference type="Proteomes" id="UP000807159"/>
    </source>
</evidence>
<comment type="function">
    <text evidence="1">Involved in sporophytic self-incompatibility system (the inability of flowering plants to achieve self-fertilization).</text>
</comment>
<dbReference type="SUPFAM" id="SSF51110">
    <property type="entry name" value="alpha-D-mannose-specific plant lectins"/>
    <property type="match status" value="1"/>
</dbReference>
<dbReference type="SMART" id="SM00108">
    <property type="entry name" value="B_lectin"/>
    <property type="match status" value="1"/>
</dbReference>
<dbReference type="PROSITE" id="PS50948">
    <property type="entry name" value="PAN"/>
    <property type="match status" value="1"/>
</dbReference>
<dbReference type="InterPro" id="IPR003609">
    <property type="entry name" value="Pan_app"/>
</dbReference>
<dbReference type="Pfam" id="PF00954">
    <property type="entry name" value="S_locus_glycop"/>
    <property type="match status" value="1"/>
</dbReference>
<dbReference type="CDD" id="cd01098">
    <property type="entry name" value="PAN_AP_plant"/>
    <property type="match status" value="1"/>
</dbReference>
<dbReference type="PANTHER" id="PTHR32444:SF246">
    <property type="entry name" value="S-LOCUS-SPECIFIC GLYCOPROTEIN S13-LIKE"/>
    <property type="match status" value="1"/>
</dbReference>
<dbReference type="PANTHER" id="PTHR32444">
    <property type="entry name" value="BULB-TYPE LECTIN DOMAIN-CONTAINING PROTEIN"/>
    <property type="match status" value="1"/>
</dbReference>
<keyword evidence="5" id="KW-1133">Transmembrane helix</keyword>
<evidence type="ECO:0000256" key="1">
    <source>
        <dbReference type="ARBA" id="ARBA00003061"/>
    </source>
</evidence>